<dbReference type="InterPro" id="IPR004636">
    <property type="entry name" value="AcOrn/SuccOrn_fam"/>
</dbReference>
<evidence type="ECO:0000256" key="1">
    <source>
        <dbReference type="ARBA" id="ARBA00001933"/>
    </source>
</evidence>
<evidence type="ECO:0000256" key="5">
    <source>
        <dbReference type="ARBA" id="ARBA00022679"/>
    </source>
</evidence>
<feature type="coiled-coil region" evidence="8">
    <location>
        <begin position="302"/>
        <end position="329"/>
    </location>
</feature>
<protein>
    <recommendedName>
        <fullName evidence="10">Acetylornithine transaminase</fullName>
    </recommendedName>
</protein>
<organism evidence="9">
    <name type="scientific">marine sediment metagenome</name>
    <dbReference type="NCBI Taxonomy" id="412755"/>
    <lineage>
        <taxon>unclassified sequences</taxon>
        <taxon>metagenomes</taxon>
        <taxon>ecological metagenomes</taxon>
    </lineage>
</organism>
<dbReference type="InterPro" id="IPR005814">
    <property type="entry name" value="Aminotrans_3"/>
</dbReference>
<reference evidence="9" key="1">
    <citation type="journal article" date="2015" name="Nature">
        <title>Complex archaea that bridge the gap between prokaryotes and eukaryotes.</title>
        <authorList>
            <person name="Spang A."/>
            <person name="Saw J.H."/>
            <person name="Jorgensen S.L."/>
            <person name="Zaremba-Niedzwiedzka K."/>
            <person name="Martijn J."/>
            <person name="Lind A.E."/>
            <person name="van Eijk R."/>
            <person name="Schleper C."/>
            <person name="Guy L."/>
            <person name="Ettema T.J."/>
        </authorList>
    </citation>
    <scope>NUCLEOTIDE SEQUENCE</scope>
</reference>
<dbReference type="SUPFAM" id="SSF53383">
    <property type="entry name" value="PLP-dependent transferases"/>
    <property type="match status" value="1"/>
</dbReference>
<proteinExistence type="inferred from homology"/>
<dbReference type="AlphaFoldDB" id="A0A0F9RKD0"/>
<sequence>MENWIERGNKVIMNTYSQFPIALEKGDGVYLWDSNGKKYVDFVAGIAVNALGYNDSDYVKEISNQLSKLQHCSNLYWMIPSIELSEMLIQNSCFDRVFYCNSGAEAVEAAIKLSRKYGKKAHDDNCYEIITMKKSFHGRTLATVTATGQTKYQNGFSPLMPGFSYVEFNNFDLLEKAVNEKTCAIIIEPIQGEGGIHPAEKDYLQQVRALCDKNDIVLVFDEVQCGMGRTGKLFAYQLFGIEPDIVSLAKGLGGGFPIGAMLAKQNKADAFKPGDHASTFGGNPLACTAGKVVVKKLLNGVLDNVQKQENHLKRRLNELKDKYEKIDEVRGHGLMLGMELKGGVKEIVTKCMENGLLILGAGENVIRFVPPLIISKEEIDEGILILDDVLKNFLK</sequence>
<evidence type="ECO:0000256" key="4">
    <source>
        <dbReference type="ARBA" id="ARBA00022605"/>
    </source>
</evidence>
<keyword evidence="8" id="KW-0175">Coiled coil</keyword>
<comment type="pathway">
    <text evidence="7">Amino-acid biosynthesis.</text>
</comment>
<name>A0A0F9RKD0_9ZZZZ</name>
<dbReference type="InterPro" id="IPR015422">
    <property type="entry name" value="PyrdxlP-dep_Trfase_small"/>
</dbReference>
<dbReference type="GO" id="GO:0030170">
    <property type="term" value="F:pyridoxal phosphate binding"/>
    <property type="evidence" value="ECO:0007669"/>
    <property type="project" value="InterPro"/>
</dbReference>
<accession>A0A0F9RKD0</accession>
<dbReference type="GO" id="GO:0006526">
    <property type="term" value="P:L-arginine biosynthetic process"/>
    <property type="evidence" value="ECO:0007669"/>
    <property type="project" value="UniProtKB-ARBA"/>
</dbReference>
<dbReference type="PANTHER" id="PTHR11986:SF79">
    <property type="entry name" value="ACETYLORNITHINE AMINOTRANSFERASE, MITOCHONDRIAL"/>
    <property type="match status" value="1"/>
</dbReference>
<comment type="caution">
    <text evidence="9">The sequence shown here is derived from an EMBL/GenBank/DDBJ whole genome shotgun (WGS) entry which is preliminary data.</text>
</comment>
<dbReference type="HAMAP" id="MF_01107">
    <property type="entry name" value="ArgD_aminotrans_3"/>
    <property type="match status" value="1"/>
</dbReference>
<keyword evidence="3" id="KW-0032">Aminotransferase</keyword>
<dbReference type="Gene3D" id="3.40.640.10">
    <property type="entry name" value="Type I PLP-dependent aspartate aminotransferase-like (Major domain)"/>
    <property type="match status" value="1"/>
</dbReference>
<evidence type="ECO:0000256" key="6">
    <source>
        <dbReference type="ARBA" id="ARBA00022898"/>
    </source>
</evidence>
<keyword evidence="5" id="KW-0808">Transferase</keyword>
<evidence type="ECO:0000256" key="8">
    <source>
        <dbReference type="SAM" id="Coils"/>
    </source>
</evidence>
<comment type="subcellular location">
    <subcellularLocation>
        <location evidence="2">Mitochondrion</location>
    </subcellularLocation>
</comment>
<dbReference type="GO" id="GO:0005739">
    <property type="term" value="C:mitochondrion"/>
    <property type="evidence" value="ECO:0007669"/>
    <property type="project" value="UniProtKB-SubCell"/>
</dbReference>
<dbReference type="InterPro" id="IPR015424">
    <property type="entry name" value="PyrdxlP-dep_Trfase"/>
</dbReference>
<comment type="cofactor">
    <cofactor evidence="1">
        <name>pyridoxal 5'-phosphate</name>
        <dbReference type="ChEBI" id="CHEBI:597326"/>
    </cofactor>
</comment>
<dbReference type="FunFam" id="3.40.640.10:FF:000004">
    <property type="entry name" value="Acetylornithine aminotransferase"/>
    <property type="match status" value="1"/>
</dbReference>
<dbReference type="NCBIfam" id="TIGR00707">
    <property type="entry name" value="argD"/>
    <property type="match status" value="1"/>
</dbReference>
<dbReference type="InterPro" id="IPR050103">
    <property type="entry name" value="Class-III_PLP-dep_AT"/>
</dbReference>
<evidence type="ECO:0008006" key="10">
    <source>
        <dbReference type="Google" id="ProtNLM"/>
    </source>
</evidence>
<dbReference type="PANTHER" id="PTHR11986">
    <property type="entry name" value="AMINOTRANSFERASE CLASS III"/>
    <property type="match status" value="1"/>
</dbReference>
<dbReference type="Gene3D" id="3.90.1150.10">
    <property type="entry name" value="Aspartate Aminotransferase, domain 1"/>
    <property type="match status" value="1"/>
</dbReference>
<dbReference type="PIRSF" id="PIRSF000521">
    <property type="entry name" value="Transaminase_4ab_Lys_Orn"/>
    <property type="match status" value="1"/>
</dbReference>
<dbReference type="EMBL" id="LAZR01000895">
    <property type="protein sequence ID" value="KKN55209.1"/>
    <property type="molecule type" value="Genomic_DNA"/>
</dbReference>
<dbReference type="PROSITE" id="PS00600">
    <property type="entry name" value="AA_TRANSFER_CLASS_3"/>
    <property type="match status" value="1"/>
</dbReference>
<evidence type="ECO:0000256" key="3">
    <source>
        <dbReference type="ARBA" id="ARBA00022576"/>
    </source>
</evidence>
<keyword evidence="4" id="KW-0028">Amino-acid biosynthesis</keyword>
<dbReference type="NCBIfam" id="NF002325">
    <property type="entry name" value="PRK01278.1"/>
    <property type="match status" value="1"/>
</dbReference>
<dbReference type="CDD" id="cd00610">
    <property type="entry name" value="OAT_like"/>
    <property type="match status" value="1"/>
</dbReference>
<dbReference type="GO" id="GO:0042802">
    <property type="term" value="F:identical protein binding"/>
    <property type="evidence" value="ECO:0007669"/>
    <property type="project" value="TreeGrafter"/>
</dbReference>
<dbReference type="InterPro" id="IPR049704">
    <property type="entry name" value="Aminotrans_3_PPA_site"/>
</dbReference>
<evidence type="ECO:0000313" key="9">
    <source>
        <dbReference type="EMBL" id="KKN55209.1"/>
    </source>
</evidence>
<gene>
    <name evidence="9" type="ORF">LCGC14_0584440</name>
</gene>
<keyword evidence="6" id="KW-0663">Pyridoxal phosphate</keyword>
<evidence type="ECO:0000256" key="7">
    <source>
        <dbReference type="ARBA" id="ARBA00029440"/>
    </source>
</evidence>
<evidence type="ECO:0000256" key="2">
    <source>
        <dbReference type="ARBA" id="ARBA00004173"/>
    </source>
</evidence>
<dbReference type="InterPro" id="IPR015421">
    <property type="entry name" value="PyrdxlP-dep_Trfase_major"/>
</dbReference>
<dbReference type="Pfam" id="PF00202">
    <property type="entry name" value="Aminotran_3"/>
    <property type="match status" value="1"/>
</dbReference>
<dbReference type="GO" id="GO:0008483">
    <property type="term" value="F:transaminase activity"/>
    <property type="evidence" value="ECO:0007669"/>
    <property type="project" value="UniProtKB-KW"/>
</dbReference>